<keyword evidence="2" id="KW-0012">Acyltransferase</keyword>
<dbReference type="InterPro" id="IPR016181">
    <property type="entry name" value="Acyl_CoA_acyltransferase"/>
</dbReference>
<evidence type="ECO:0000256" key="1">
    <source>
        <dbReference type="ARBA" id="ARBA00022679"/>
    </source>
</evidence>
<protein>
    <submittedName>
        <fullName evidence="4">GNAT family N-acetyltransferase</fullName>
    </submittedName>
</protein>
<dbReference type="GO" id="GO:0016747">
    <property type="term" value="F:acyltransferase activity, transferring groups other than amino-acyl groups"/>
    <property type="evidence" value="ECO:0007669"/>
    <property type="project" value="InterPro"/>
</dbReference>
<dbReference type="CDD" id="cd04301">
    <property type="entry name" value="NAT_SF"/>
    <property type="match status" value="1"/>
</dbReference>
<dbReference type="Proteomes" id="UP001139000">
    <property type="component" value="Unassembled WGS sequence"/>
</dbReference>
<dbReference type="Gene3D" id="3.40.630.30">
    <property type="match status" value="1"/>
</dbReference>
<organism evidence="4 5">
    <name type="scientific">Dyadobacter chenwenxiniae</name>
    <dbReference type="NCBI Taxonomy" id="2906456"/>
    <lineage>
        <taxon>Bacteria</taxon>
        <taxon>Pseudomonadati</taxon>
        <taxon>Bacteroidota</taxon>
        <taxon>Cytophagia</taxon>
        <taxon>Cytophagales</taxon>
        <taxon>Spirosomataceae</taxon>
        <taxon>Dyadobacter</taxon>
    </lineage>
</organism>
<evidence type="ECO:0000259" key="3">
    <source>
        <dbReference type="PROSITE" id="PS51186"/>
    </source>
</evidence>
<evidence type="ECO:0000313" key="4">
    <source>
        <dbReference type="EMBL" id="MCF0061832.1"/>
    </source>
</evidence>
<feature type="domain" description="N-acetyltransferase" evidence="3">
    <location>
        <begin position="3"/>
        <end position="141"/>
    </location>
</feature>
<dbReference type="Pfam" id="PF00583">
    <property type="entry name" value="Acetyltransf_1"/>
    <property type="match status" value="1"/>
</dbReference>
<dbReference type="InterPro" id="IPR000182">
    <property type="entry name" value="GNAT_dom"/>
</dbReference>
<dbReference type="SUPFAM" id="SSF55729">
    <property type="entry name" value="Acyl-CoA N-acyltransferases (Nat)"/>
    <property type="match status" value="1"/>
</dbReference>
<dbReference type="EMBL" id="JAJTTC010000001">
    <property type="protein sequence ID" value="MCF0061832.1"/>
    <property type="molecule type" value="Genomic_DNA"/>
</dbReference>
<name>A0A9X1PIB8_9BACT</name>
<dbReference type="RefSeq" id="WP_234655088.1">
    <property type="nucleotide sequence ID" value="NZ_CP094997.1"/>
</dbReference>
<comment type="caution">
    <text evidence="4">The sequence shown here is derived from an EMBL/GenBank/DDBJ whole genome shotgun (WGS) entry which is preliminary data.</text>
</comment>
<keyword evidence="1" id="KW-0808">Transferase</keyword>
<dbReference type="AlphaFoldDB" id="A0A9X1PIB8"/>
<keyword evidence="5" id="KW-1185">Reference proteome</keyword>
<dbReference type="PANTHER" id="PTHR43877">
    <property type="entry name" value="AMINOALKYLPHOSPHONATE N-ACETYLTRANSFERASE-RELATED-RELATED"/>
    <property type="match status" value="1"/>
</dbReference>
<sequence length="141" mass="15918">MGFKIRNYTNEDAPELRRIFLEARQKAFLWADSAEFDLADFDLVTRDETILVATENESPIGFIAWWPPENFIHSLFIDPSFAGKGAGKLLLNACLLELGRPARLKCLQANVHACAFYTAQGWEISGAGESEEGDYYVLTFY</sequence>
<dbReference type="InterPro" id="IPR050832">
    <property type="entry name" value="Bact_Acetyltransf"/>
</dbReference>
<evidence type="ECO:0000256" key="2">
    <source>
        <dbReference type="ARBA" id="ARBA00023315"/>
    </source>
</evidence>
<proteinExistence type="predicted"/>
<reference evidence="4" key="1">
    <citation type="submission" date="2021-12" db="EMBL/GenBank/DDBJ databases">
        <title>Novel species in genus Dyadobacter.</title>
        <authorList>
            <person name="Ma C."/>
        </authorList>
    </citation>
    <scope>NUCLEOTIDE SEQUENCE</scope>
    <source>
        <strain evidence="4">LJ419</strain>
    </source>
</reference>
<dbReference type="PROSITE" id="PS51186">
    <property type="entry name" value="GNAT"/>
    <property type="match status" value="1"/>
</dbReference>
<evidence type="ECO:0000313" key="5">
    <source>
        <dbReference type="Proteomes" id="UP001139000"/>
    </source>
</evidence>
<dbReference type="PANTHER" id="PTHR43877:SF2">
    <property type="entry name" value="AMINOALKYLPHOSPHONATE N-ACETYLTRANSFERASE-RELATED"/>
    <property type="match status" value="1"/>
</dbReference>
<accession>A0A9X1PIB8</accession>
<gene>
    <name evidence="4" type="ORF">LXM26_10030</name>
</gene>